<evidence type="ECO:0000259" key="4">
    <source>
        <dbReference type="Pfam" id="PF16113"/>
    </source>
</evidence>
<evidence type="ECO:0000313" key="6">
    <source>
        <dbReference type="Proteomes" id="UP000253508"/>
    </source>
</evidence>
<dbReference type="Gene3D" id="3.90.226.10">
    <property type="entry name" value="2-enoyl-CoA Hydratase, Chain A, domain 1"/>
    <property type="match status" value="1"/>
</dbReference>
<proteinExistence type="predicted"/>
<reference evidence="5 6" key="1">
    <citation type="submission" date="2018-07" db="EMBL/GenBank/DDBJ databases">
        <title>Microbacterium endoborsara sp. nov., a novel actinobacterium isolated from Borszczowia aralocaspica.</title>
        <authorList>
            <person name="An D."/>
        </authorList>
    </citation>
    <scope>NUCLEOTIDE SEQUENCE [LARGE SCALE GENOMIC DNA]</scope>
    <source>
        <strain evidence="5 6">C1.15228</strain>
    </source>
</reference>
<name>A0A367Y2X4_9MICO</name>
<dbReference type="OrthoDB" id="9790967at2"/>
<keyword evidence="3" id="KW-0378">Hydrolase</keyword>
<evidence type="ECO:0000313" key="5">
    <source>
        <dbReference type="EMBL" id="RCK60246.1"/>
    </source>
</evidence>
<sequence length="365" mass="39372">MTQTVSDERILVKKHTALGRITIDRPRAIGALDTGMVEAFAEALAALATDTDIDTLLLDATDDRGFCSGGDLRRLHQQITDGDIEAVDRFFRAEYTLDAAIADFPHPVVTFANGVTMGGGVGLACHAPVRIVTETSRLAMPETRIGFTPDVGGTLLLANAPGRIGEYLALTSAEMDAADAIYAGFADHLVRFEDLAAVREALETRADPSTPGELILLFDETPDPAALAAARGWVDDAFSRGSVPEIRARLAELAADPALAEQADLGPHTPAAALALLEQRPPLALAITLESVRRARENGDLKAVIEQEYRLMMWYVTTQPDMVEGIRAQMIDKDAAPRWQLTSDTQVTRELVESAFEHEATPLFG</sequence>
<feature type="domain" description="Enoyl-CoA hydratase/isomerase" evidence="4">
    <location>
        <begin position="19"/>
        <end position="356"/>
    </location>
</feature>
<dbReference type="Pfam" id="PF16113">
    <property type="entry name" value="ECH_2"/>
    <property type="match status" value="1"/>
</dbReference>
<dbReference type="EC" id="3.1.2.4" evidence="2"/>
<dbReference type="InterPro" id="IPR045004">
    <property type="entry name" value="ECH_dom"/>
</dbReference>
<dbReference type="GO" id="GO:0006574">
    <property type="term" value="P:L-valine catabolic process"/>
    <property type="evidence" value="ECO:0007669"/>
    <property type="project" value="TreeGrafter"/>
</dbReference>
<dbReference type="InterPro" id="IPR029045">
    <property type="entry name" value="ClpP/crotonase-like_dom_sf"/>
</dbReference>
<comment type="caution">
    <text evidence="5">The sequence shown here is derived from an EMBL/GenBank/DDBJ whole genome shotgun (WGS) entry which is preliminary data.</text>
</comment>
<organism evidence="5 6">
    <name type="scientific">Microbacterium sorbitolivorans</name>
    <dbReference type="NCBI Taxonomy" id="1867410"/>
    <lineage>
        <taxon>Bacteria</taxon>
        <taxon>Bacillati</taxon>
        <taxon>Actinomycetota</taxon>
        <taxon>Actinomycetes</taxon>
        <taxon>Micrococcales</taxon>
        <taxon>Microbacteriaceae</taxon>
        <taxon>Microbacterium</taxon>
    </lineage>
</organism>
<dbReference type="RefSeq" id="WP_114117857.1">
    <property type="nucleotide sequence ID" value="NZ_BMHU01000003.1"/>
</dbReference>
<comment type="catalytic activity">
    <reaction evidence="1">
        <text>3-hydroxy-2-methylpropanoyl-CoA + H2O = 3-hydroxy-2-methylpropanoate + CoA + H(+)</text>
        <dbReference type="Rhea" id="RHEA:20888"/>
        <dbReference type="ChEBI" id="CHEBI:11805"/>
        <dbReference type="ChEBI" id="CHEBI:15377"/>
        <dbReference type="ChEBI" id="CHEBI:15378"/>
        <dbReference type="ChEBI" id="CHEBI:57287"/>
        <dbReference type="ChEBI" id="CHEBI:57340"/>
        <dbReference type="EC" id="3.1.2.4"/>
    </reaction>
</comment>
<protein>
    <recommendedName>
        <fullName evidence="2">3-hydroxyisobutyryl-CoA hydrolase</fullName>
        <ecNumber evidence="2">3.1.2.4</ecNumber>
    </recommendedName>
</protein>
<accession>A0A367Y2X4</accession>
<evidence type="ECO:0000256" key="3">
    <source>
        <dbReference type="ARBA" id="ARBA00022801"/>
    </source>
</evidence>
<dbReference type="PANTHER" id="PTHR43176">
    <property type="entry name" value="3-HYDROXYISOBUTYRYL-COA HYDROLASE-RELATED"/>
    <property type="match status" value="1"/>
</dbReference>
<keyword evidence="5" id="KW-0413">Isomerase</keyword>
<dbReference type="InterPro" id="IPR032259">
    <property type="entry name" value="HIBYL-CoA-H"/>
</dbReference>
<keyword evidence="6" id="KW-1185">Reference proteome</keyword>
<dbReference type="NCBIfam" id="NF004127">
    <property type="entry name" value="PRK05617.1"/>
    <property type="match status" value="1"/>
</dbReference>
<dbReference type="AlphaFoldDB" id="A0A367Y2X4"/>
<evidence type="ECO:0000256" key="1">
    <source>
        <dbReference type="ARBA" id="ARBA00001709"/>
    </source>
</evidence>
<dbReference type="GO" id="GO:0016853">
    <property type="term" value="F:isomerase activity"/>
    <property type="evidence" value="ECO:0007669"/>
    <property type="project" value="UniProtKB-KW"/>
</dbReference>
<dbReference type="PANTHER" id="PTHR43176:SF3">
    <property type="entry name" value="3-HYDROXYISOBUTYRYL-COA HYDROLASE, MITOCHONDRIAL"/>
    <property type="match status" value="1"/>
</dbReference>
<evidence type="ECO:0000256" key="2">
    <source>
        <dbReference type="ARBA" id="ARBA00011915"/>
    </source>
</evidence>
<dbReference type="GO" id="GO:0005829">
    <property type="term" value="C:cytosol"/>
    <property type="evidence" value="ECO:0007669"/>
    <property type="project" value="TreeGrafter"/>
</dbReference>
<gene>
    <name evidence="5" type="ORF">DTO57_06960</name>
</gene>
<dbReference type="GO" id="GO:0003860">
    <property type="term" value="F:3-hydroxyisobutyryl-CoA hydrolase activity"/>
    <property type="evidence" value="ECO:0007669"/>
    <property type="project" value="UniProtKB-EC"/>
</dbReference>
<dbReference type="CDD" id="cd06558">
    <property type="entry name" value="crotonase-like"/>
    <property type="match status" value="1"/>
</dbReference>
<dbReference type="SUPFAM" id="SSF52096">
    <property type="entry name" value="ClpP/crotonase"/>
    <property type="match status" value="1"/>
</dbReference>
<dbReference type="Proteomes" id="UP000253508">
    <property type="component" value="Unassembled WGS sequence"/>
</dbReference>
<dbReference type="EMBL" id="QORO01000002">
    <property type="protein sequence ID" value="RCK60246.1"/>
    <property type="molecule type" value="Genomic_DNA"/>
</dbReference>